<evidence type="ECO:0008006" key="4">
    <source>
        <dbReference type="Google" id="ProtNLM"/>
    </source>
</evidence>
<dbReference type="InterPro" id="IPR017853">
    <property type="entry name" value="GH"/>
</dbReference>
<feature type="compositionally biased region" description="Polar residues" evidence="1">
    <location>
        <begin position="9"/>
        <end position="22"/>
    </location>
</feature>
<evidence type="ECO:0000313" key="2">
    <source>
        <dbReference type="EMBL" id="WXK80160.1"/>
    </source>
</evidence>
<evidence type="ECO:0000256" key="1">
    <source>
        <dbReference type="SAM" id="MobiDB-lite"/>
    </source>
</evidence>
<reference evidence="2 3" key="1">
    <citation type="submission" date="2024-03" db="EMBL/GenBank/DDBJ databases">
        <title>The complete genome of Streptomyces sirii sp.nov.</title>
        <authorList>
            <person name="Zakalyukina Y.V."/>
            <person name="Belik A.R."/>
            <person name="Biryukov M.V."/>
            <person name="Baturina O.A."/>
            <person name="Kabilov M.R."/>
        </authorList>
    </citation>
    <scope>NUCLEOTIDE SEQUENCE [LARGE SCALE GENOMIC DNA]</scope>
    <source>
        <strain evidence="2 3">BP-8</strain>
    </source>
</reference>
<gene>
    <name evidence="2" type="ORF">WAB15_31460</name>
</gene>
<keyword evidence="3" id="KW-1185">Reference proteome</keyword>
<proteinExistence type="predicted"/>
<dbReference type="RefSeq" id="WP_407288293.1">
    <property type="nucleotide sequence ID" value="NZ_CP147982.1"/>
</dbReference>
<evidence type="ECO:0000313" key="3">
    <source>
        <dbReference type="Proteomes" id="UP001626628"/>
    </source>
</evidence>
<organism evidence="2 3">
    <name type="scientific">Streptomyces sirii</name>
    <dbReference type="NCBI Taxonomy" id="3127701"/>
    <lineage>
        <taxon>Bacteria</taxon>
        <taxon>Bacillati</taxon>
        <taxon>Actinomycetota</taxon>
        <taxon>Actinomycetes</taxon>
        <taxon>Kitasatosporales</taxon>
        <taxon>Streptomycetaceae</taxon>
        <taxon>Streptomyces</taxon>
    </lineage>
</organism>
<accession>A0ABZ2QUT7</accession>
<protein>
    <recommendedName>
        <fullName evidence="4">Abortive infection protein</fullName>
    </recommendedName>
</protein>
<feature type="region of interest" description="Disordered" evidence="1">
    <location>
        <begin position="1"/>
        <end position="22"/>
    </location>
</feature>
<dbReference type="Proteomes" id="UP001626628">
    <property type="component" value="Chromosome"/>
</dbReference>
<dbReference type="EMBL" id="CP147982">
    <property type="protein sequence ID" value="WXK80160.1"/>
    <property type="molecule type" value="Genomic_DNA"/>
</dbReference>
<sequence>MRGKGVQYDTGTFPNGDNTNPRFTPDLAARDMRVIAEDLHCNTVRITGGDPGRISAAAEAAAEAGLAVWYSPFPCEMTEDQLLPYFVECADRAEELRRQGADVVLATGCEISIFNRGYLPGDTFNDRMEPLRAAPEVRERALAAIPERVNAFLAEVAGAVRPRFGGPLSYASIPIEHIDWTPFDIVGVDAYRSGRNAATYREDLRADFAHGKPVVVTEVGCCAYRGAGDMGAAGWLVVQPDDTVTPGTVRDETEQVRYMDDLLPLFEEEGIDTTFWFSFACYALPHREDPLRDVDLGSYGIVKVLDGERGDWEPKEAFHALARHYGKR</sequence>
<dbReference type="Gene3D" id="3.20.20.80">
    <property type="entry name" value="Glycosidases"/>
    <property type="match status" value="1"/>
</dbReference>
<name>A0ABZ2QUT7_9ACTN</name>
<dbReference type="SUPFAM" id="SSF51445">
    <property type="entry name" value="(Trans)glycosidases"/>
    <property type="match status" value="1"/>
</dbReference>